<dbReference type="AlphaFoldDB" id="A0A0F2TBV9"/>
<reference evidence="3 4" key="1">
    <citation type="submission" date="2015-02" db="EMBL/GenBank/DDBJ databases">
        <authorList>
            <person name="Ju K.-S."/>
            <person name="Doroghazi J.R."/>
            <person name="Metcalf W."/>
        </authorList>
    </citation>
    <scope>NUCLEOTIDE SEQUENCE [LARGE SCALE GENOMIC DNA]</scope>
    <source>
        <strain evidence="3 4">ATCC 31215</strain>
    </source>
</reference>
<dbReference type="EMBL" id="JZKH01000039">
    <property type="protein sequence ID" value="KJS60649.1"/>
    <property type="molecule type" value="Genomic_DNA"/>
</dbReference>
<dbReference type="InterPro" id="IPR003594">
    <property type="entry name" value="HATPase_dom"/>
</dbReference>
<keyword evidence="1" id="KW-0418">Kinase</keyword>
<dbReference type="PANTHER" id="PTHR35526:SF3">
    <property type="entry name" value="ANTI-SIGMA-F FACTOR RSBW"/>
    <property type="match status" value="1"/>
</dbReference>
<dbReference type="GO" id="GO:0004674">
    <property type="term" value="F:protein serine/threonine kinase activity"/>
    <property type="evidence" value="ECO:0007669"/>
    <property type="project" value="UniProtKB-KW"/>
</dbReference>
<dbReference type="OrthoDB" id="3872290at2"/>
<evidence type="ECO:0000313" key="3">
    <source>
        <dbReference type="EMBL" id="KJS60649.1"/>
    </source>
</evidence>
<evidence type="ECO:0000313" key="4">
    <source>
        <dbReference type="Proteomes" id="UP000033699"/>
    </source>
</evidence>
<keyword evidence="4" id="KW-1185">Reference proteome</keyword>
<dbReference type="PANTHER" id="PTHR35526">
    <property type="entry name" value="ANTI-SIGMA-F FACTOR RSBW-RELATED"/>
    <property type="match status" value="1"/>
</dbReference>
<dbReference type="Proteomes" id="UP000033699">
    <property type="component" value="Unassembled WGS sequence"/>
</dbReference>
<dbReference type="InterPro" id="IPR050267">
    <property type="entry name" value="Anti-sigma-factor_SerPK"/>
</dbReference>
<keyword evidence="1" id="KW-0808">Transferase</keyword>
<dbReference type="CDD" id="cd16936">
    <property type="entry name" value="HATPase_RsbW-like"/>
    <property type="match status" value="1"/>
</dbReference>
<gene>
    <name evidence="3" type="ORF">VM95_19685</name>
</gene>
<comment type="caution">
    <text evidence="3">The sequence shown here is derived from an EMBL/GenBank/DDBJ whole genome shotgun (WGS) entry which is preliminary data.</text>
</comment>
<proteinExistence type="predicted"/>
<accession>A0A0F2TBV9</accession>
<organism evidence="3 4">
    <name type="scientific">Streptomyces rubellomurinus (strain ATCC 31215)</name>
    <dbReference type="NCBI Taxonomy" id="359131"/>
    <lineage>
        <taxon>Bacteria</taxon>
        <taxon>Bacillati</taxon>
        <taxon>Actinomycetota</taxon>
        <taxon>Actinomycetes</taxon>
        <taxon>Kitasatosporales</taxon>
        <taxon>Streptomycetaceae</taxon>
        <taxon>Streptomyces</taxon>
    </lineage>
</organism>
<sequence>MSTATAPATVTEKPSLAHLPYRPESASAARRLVRDKLAEWGMDELIDDAQLIASELAGNAAKTGCQLRMTVEITRITARTVRIEVTDGSRITPVLMDAGRDDEGGRGLALVHKLTRGQWGVTPITLGKTVHADLRMRGTA</sequence>
<evidence type="ECO:0000256" key="1">
    <source>
        <dbReference type="ARBA" id="ARBA00022527"/>
    </source>
</evidence>
<dbReference type="RefSeq" id="WP_045698629.1">
    <property type="nucleotide sequence ID" value="NZ_JZKH01000039.1"/>
</dbReference>
<evidence type="ECO:0000259" key="2">
    <source>
        <dbReference type="Pfam" id="PF13581"/>
    </source>
</evidence>
<feature type="domain" description="Histidine kinase/HSP90-like ATPase" evidence="2">
    <location>
        <begin position="20"/>
        <end position="115"/>
    </location>
</feature>
<dbReference type="Gene3D" id="3.30.565.10">
    <property type="entry name" value="Histidine kinase-like ATPase, C-terminal domain"/>
    <property type="match status" value="1"/>
</dbReference>
<keyword evidence="1" id="KW-0723">Serine/threonine-protein kinase</keyword>
<name>A0A0F2TBV9_STRR3</name>
<dbReference type="PATRIC" id="fig|359131.3.peg.4596"/>
<protein>
    <recommendedName>
        <fullName evidence="2">Histidine kinase/HSP90-like ATPase domain-containing protein</fullName>
    </recommendedName>
</protein>
<dbReference type="InterPro" id="IPR036890">
    <property type="entry name" value="HATPase_C_sf"/>
</dbReference>
<dbReference type="Pfam" id="PF13581">
    <property type="entry name" value="HATPase_c_2"/>
    <property type="match status" value="1"/>
</dbReference>